<sequence>MRRRHTPPETEASLLEAAVHRPLSHLIVDSRRRSSENCNLHNAALSAVKTTALRLSVQLSRLHSTL</sequence>
<name>A0ABN8HWU7_9NEOP</name>
<organism evidence="1 2">
    <name type="scientific">Iphiclides podalirius</name>
    <name type="common">scarce swallowtail</name>
    <dbReference type="NCBI Taxonomy" id="110791"/>
    <lineage>
        <taxon>Eukaryota</taxon>
        <taxon>Metazoa</taxon>
        <taxon>Ecdysozoa</taxon>
        <taxon>Arthropoda</taxon>
        <taxon>Hexapoda</taxon>
        <taxon>Insecta</taxon>
        <taxon>Pterygota</taxon>
        <taxon>Neoptera</taxon>
        <taxon>Endopterygota</taxon>
        <taxon>Lepidoptera</taxon>
        <taxon>Glossata</taxon>
        <taxon>Ditrysia</taxon>
        <taxon>Papilionoidea</taxon>
        <taxon>Papilionidae</taxon>
        <taxon>Papilioninae</taxon>
        <taxon>Iphiclides</taxon>
    </lineage>
</organism>
<keyword evidence="2" id="KW-1185">Reference proteome</keyword>
<protein>
    <submittedName>
        <fullName evidence="1">Uncharacterized protein</fullName>
    </submittedName>
</protein>
<evidence type="ECO:0000313" key="1">
    <source>
        <dbReference type="EMBL" id="CAH2039107.1"/>
    </source>
</evidence>
<dbReference type="Proteomes" id="UP000837857">
    <property type="component" value="Chromosome 11"/>
</dbReference>
<reference evidence="1" key="1">
    <citation type="submission" date="2022-03" db="EMBL/GenBank/DDBJ databases">
        <authorList>
            <person name="Martin H S."/>
        </authorList>
    </citation>
    <scope>NUCLEOTIDE SEQUENCE</scope>
</reference>
<proteinExistence type="predicted"/>
<dbReference type="EMBL" id="OW152823">
    <property type="protein sequence ID" value="CAH2039107.1"/>
    <property type="molecule type" value="Genomic_DNA"/>
</dbReference>
<evidence type="ECO:0000313" key="2">
    <source>
        <dbReference type="Proteomes" id="UP000837857"/>
    </source>
</evidence>
<feature type="non-terminal residue" evidence="1">
    <location>
        <position position="66"/>
    </location>
</feature>
<gene>
    <name evidence="1" type="ORF">IPOD504_LOCUS1510</name>
</gene>
<accession>A0ABN8HWU7</accession>